<dbReference type="SMART" id="SM00342">
    <property type="entry name" value="HTH_ARAC"/>
    <property type="match status" value="1"/>
</dbReference>
<name>A0AAN4VXE2_9BACT</name>
<dbReference type="InterPro" id="IPR009057">
    <property type="entry name" value="Homeodomain-like_sf"/>
</dbReference>
<keyword evidence="3" id="KW-0804">Transcription</keyword>
<keyword evidence="1" id="KW-0805">Transcription regulation</keyword>
<dbReference type="GO" id="GO:0043565">
    <property type="term" value="F:sequence-specific DNA binding"/>
    <property type="evidence" value="ECO:0007669"/>
    <property type="project" value="InterPro"/>
</dbReference>
<feature type="domain" description="HTH araC/xylS-type" evidence="4">
    <location>
        <begin position="139"/>
        <end position="237"/>
    </location>
</feature>
<dbReference type="EMBL" id="BQKE01000001">
    <property type="protein sequence ID" value="GJM61829.1"/>
    <property type="molecule type" value="Genomic_DNA"/>
</dbReference>
<evidence type="ECO:0000256" key="3">
    <source>
        <dbReference type="ARBA" id="ARBA00023163"/>
    </source>
</evidence>
<comment type="caution">
    <text evidence="5">The sequence shown here is derived from an EMBL/GenBank/DDBJ whole genome shotgun (WGS) entry which is preliminary data.</text>
</comment>
<dbReference type="Proteomes" id="UP001310022">
    <property type="component" value="Unassembled WGS sequence"/>
</dbReference>
<dbReference type="InterPro" id="IPR018060">
    <property type="entry name" value="HTH_AraC"/>
</dbReference>
<evidence type="ECO:0000256" key="2">
    <source>
        <dbReference type="ARBA" id="ARBA00023125"/>
    </source>
</evidence>
<dbReference type="SUPFAM" id="SSF51215">
    <property type="entry name" value="Regulatory protein AraC"/>
    <property type="match status" value="1"/>
</dbReference>
<dbReference type="AlphaFoldDB" id="A0AAN4VXE2"/>
<dbReference type="GO" id="GO:0003700">
    <property type="term" value="F:DNA-binding transcription factor activity"/>
    <property type="evidence" value="ECO:0007669"/>
    <property type="project" value="InterPro"/>
</dbReference>
<dbReference type="SUPFAM" id="SSF46689">
    <property type="entry name" value="Homeodomain-like"/>
    <property type="match status" value="1"/>
</dbReference>
<evidence type="ECO:0000313" key="6">
    <source>
        <dbReference type="Proteomes" id="UP001310022"/>
    </source>
</evidence>
<dbReference type="PANTHER" id="PTHR43280:SF32">
    <property type="entry name" value="TRANSCRIPTIONAL REGULATORY PROTEIN"/>
    <property type="match status" value="1"/>
</dbReference>
<evidence type="ECO:0000313" key="5">
    <source>
        <dbReference type="EMBL" id="GJM61829.1"/>
    </source>
</evidence>
<proteinExistence type="predicted"/>
<dbReference type="InterPro" id="IPR037923">
    <property type="entry name" value="HTH-like"/>
</dbReference>
<organism evidence="5 6">
    <name type="scientific">Persicobacter diffluens</name>
    <dbReference type="NCBI Taxonomy" id="981"/>
    <lineage>
        <taxon>Bacteria</taxon>
        <taxon>Pseudomonadati</taxon>
        <taxon>Bacteroidota</taxon>
        <taxon>Cytophagia</taxon>
        <taxon>Cytophagales</taxon>
        <taxon>Persicobacteraceae</taxon>
        <taxon>Persicobacter</taxon>
    </lineage>
</organism>
<dbReference type="PANTHER" id="PTHR43280">
    <property type="entry name" value="ARAC-FAMILY TRANSCRIPTIONAL REGULATOR"/>
    <property type="match status" value="1"/>
</dbReference>
<accession>A0AAN4VXE2</accession>
<keyword evidence="6" id="KW-1185">Reference proteome</keyword>
<evidence type="ECO:0000256" key="1">
    <source>
        <dbReference type="ARBA" id="ARBA00023015"/>
    </source>
</evidence>
<gene>
    <name evidence="5" type="ORF">PEDI_23810</name>
</gene>
<dbReference type="Pfam" id="PF12833">
    <property type="entry name" value="HTH_18"/>
    <property type="match status" value="1"/>
</dbReference>
<dbReference type="Gene3D" id="1.10.10.60">
    <property type="entry name" value="Homeodomain-like"/>
    <property type="match status" value="1"/>
</dbReference>
<protein>
    <submittedName>
        <fullName evidence="5">AraC family transcriptional regulator</fullName>
    </submittedName>
</protein>
<dbReference type="PROSITE" id="PS01124">
    <property type="entry name" value="HTH_ARAC_FAMILY_2"/>
    <property type="match status" value="1"/>
</dbReference>
<evidence type="ECO:0000259" key="4">
    <source>
        <dbReference type="PROSITE" id="PS01124"/>
    </source>
</evidence>
<sequence>MIISEGEGVHQVDLNRYPIQKGDVVKIAKGQVHAFQEPFTYKGFMVIFKEDLVLKYFSKSSVNYISHLYNYHISAPVVKGNLYNDFFISQLKKEFQNENRYVKKEIMAKMLELYLLRLEQQAHHEREPDLNHSHQQLFFAFKHLVEQHFHENRNVNYYADLLSISPKHLNVIVRSITLNTAKNFIDQFIILEIKRSILSSDKRLKTIAYEMGFDEVTNFTKFFKKHTGQTPKTFQAS</sequence>
<keyword evidence="2" id="KW-0238">DNA-binding</keyword>
<reference evidence="5 6" key="1">
    <citation type="submission" date="2021-12" db="EMBL/GenBank/DDBJ databases">
        <title>Genome sequencing of bacteria with rrn-lacking chromosome and rrn-plasmid.</title>
        <authorList>
            <person name="Anda M."/>
            <person name="Iwasaki W."/>
        </authorList>
    </citation>
    <scope>NUCLEOTIDE SEQUENCE [LARGE SCALE GENOMIC DNA]</scope>
    <source>
        <strain evidence="5 6">NBRC 15940</strain>
    </source>
</reference>